<evidence type="ECO:0000256" key="1">
    <source>
        <dbReference type="ARBA" id="ARBA00004114"/>
    </source>
</evidence>
<evidence type="ECO:0000256" key="7">
    <source>
        <dbReference type="ARBA" id="ARBA00022741"/>
    </source>
</evidence>
<dbReference type="PANTHER" id="PTHR11588">
    <property type="entry name" value="TUBULIN"/>
    <property type="match status" value="1"/>
</dbReference>
<dbReference type="GO" id="GO:0007017">
    <property type="term" value="P:microtubule-based process"/>
    <property type="evidence" value="ECO:0007669"/>
    <property type="project" value="InterPro"/>
</dbReference>
<evidence type="ECO:0000256" key="6">
    <source>
        <dbReference type="ARBA" id="ARBA00022701"/>
    </source>
</evidence>
<dbReference type="SUPFAM" id="SSF55307">
    <property type="entry name" value="Tubulin C-terminal domain-like"/>
    <property type="match status" value="1"/>
</dbReference>
<evidence type="ECO:0000256" key="13">
    <source>
        <dbReference type="ARBA" id="ARBA00046149"/>
    </source>
</evidence>
<sequence length="446" mass="51082">MLTIQFGQCGNQLGHTLFSEILSDLECTNTGVSYNTNYQYSEETFNKWFSGISKNNERLARTVLVDTEQKVINKIYNDKNTSWTYSTTNVICQAEGGCANNWAFGYLIKGYELSDVILNCVRQEVEKLDYFDGFLLLLSSAGGTGSGIGSYITKLLRTEYGKRSIVNTTILPFSFGEVCTQNYNTLLTLAKLYNESDINILIENEQIYNICTNSLKKSPTNLRDMNKVISEKLLAVFQPVDHINHNINSLLSQIACHPSYKIVTIKSSPHISATSASYEPVCNWNSYMHHLKQTLRISNLNLQLTNVELKIPSKSLRNTAHYMYTCSVSNFLITRGLIPEQDPIMTNIFKEKDLYANWNMTDWFTHLHQNRKFLNRDKFLALITNNSQISYSLDVLLNKAWKSYVHSAFLHLYKQFGLEEDDFLQAFAILENVVKNYKELVPHAKQ</sequence>
<dbReference type="GO" id="GO:0005874">
    <property type="term" value="C:microtubule"/>
    <property type="evidence" value="ECO:0007669"/>
    <property type="project" value="UniProtKB-KW"/>
</dbReference>
<dbReference type="InterPro" id="IPR036525">
    <property type="entry name" value="Tubulin/FtsZ_GTPase_sf"/>
</dbReference>
<name>A0A0M8ZWJ6_9HYME</name>
<dbReference type="GO" id="GO:0005525">
    <property type="term" value="F:GTP binding"/>
    <property type="evidence" value="ECO:0007669"/>
    <property type="project" value="UniProtKB-UniRule"/>
</dbReference>
<proteinExistence type="inferred from homology"/>
<dbReference type="CDD" id="cd02189">
    <property type="entry name" value="delta_zeta_tubulin-like"/>
    <property type="match status" value="1"/>
</dbReference>
<dbReference type="Pfam" id="PF00091">
    <property type="entry name" value="Tubulin"/>
    <property type="match status" value="1"/>
</dbReference>
<dbReference type="InterPro" id="IPR003008">
    <property type="entry name" value="Tubulin_FtsZ_GTPase"/>
</dbReference>
<evidence type="ECO:0000256" key="10">
    <source>
        <dbReference type="ARBA" id="ARBA00023242"/>
    </source>
</evidence>
<dbReference type="SUPFAM" id="SSF52490">
    <property type="entry name" value="Tubulin nucleotide-binding domain-like"/>
    <property type="match status" value="1"/>
</dbReference>
<keyword evidence="9 14" id="KW-0342">GTP-binding</keyword>
<evidence type="ECO:0000259" key="15">
    <source>
        <dbReference type="SMART" id="SM00864"/>
    </source>
</evidence>
<dbReference type="OrthoDB" id="10250004at2759"/>
<gene>
    <name evidence="16" type="ORF">WN51_03823</name>
</gene>
<dbReference type="GO" id="GO:0005634">
    <property type="term" value="C:nucleus"/>
    <property type="evidence" value="ECO:0007669"/>
    <property type="project" value="UniProtKB-SubCell"/>
</dbReference>
<keyword evidence="10" id="KW-0539">Nucleus</keyword>
<evidence type="ECO:0000256" key="5">
    <source>
        <dbReference type="ARBA" id="ARBA00014184"/>
    </source>
</evidence>
<dbReference type="PROSITE" id="PS00227">
    <property type="entry name" value="TUBULIN"/>
    <property type="match status" value="1"/>
</dbReference>
<evidence type="ECO:0000256" key="9">
    <source>
        <dbReference type="ARBA" id="ARBA00023134"/>
    </source>
</evidence>
<dbReference type="EMBL" id="KQ435835">
    <property type="protein sequence ID" value="KOX71516.1"/>
    <property type="molecule type" value="Genomic_DNA"/>
</dbReference>
<dbReference type="Proteomes" id="UP000053105">
    <property type="component" value="Unassembled WGS sequence"/>
</dbReference>
<dbReference type="InterPro" id="IPR000217">
    <property type="entry name" value="Tubulin"/>
</dbReference>
<evidence type="ECO:0000256" key="12">
    <source>
        <dbReference type="ARBA" id="ARBA00030594"/>
    </source>
</evidence>
<evidence type="ECO:0000256" key="3">
    <source>
        <dbReference type="ARBA" id="ARBA00004138"/>
    </source>
</evidence>
<dbReference type="InterPro" id="IPR002967">
    <property type="entry name" value="Delta_tubulin"/>
</dbReference>
<reference evidence="16 17" key="1">
    <citation type="submission" date="2015-07" db="EMBL/GenBank/DDBJ databases">
        <title>The genome of Melipona quadrifasciata.</title>
        <authorList>
            <person name="Pan H."/>
            <person name="Kapheim K."/>
        </authorList>
    </citation>
    <scope>NUCLEOTIDE SEQUENCE [LARGE SCALE GENOMIC DNA]</scope>
    <source>
        <strain evidence="16">0111107301</strain>
        <tissue evidence="16">Whole body</tissue>
    </source>
</reference>
<dbReference type="InterPro" id="IPR008280">
    <property type="entry name" value="Tub_FtsZ_C"/>
</dbReference>
<accession>A0A0M8ZWJ6</accession>
<evidence type="ECO:0000313" key="17">
    <source>
        <dbReference type="Proteomes" id="UP000053105"/>
    </source>
</evidence>
<evidence type="ECO:0000256" key="4">
    <source>
        <dbReference type="ARBA" id="ARBA00009636"/>
    </source>
</evidence>
<evidence type="ECO:0000256" key="14">
    <source>
        <dbReference type="RuleBase" id="RU000352"/>
    </source>
</evidence>
<dbReference type="AlphaFoldDB" id="A0A0M8ZWJ6"/>
<feature type="domain" description="Tubulin/FtsZ GTPase" evidence="15">
    <location>
        <begin position="45"/>
        <end position="259"/>
    </location>
</feature>
<protein>
    <recommendedName>
        <fullName evidence="5">Tubulin delta chain</fullName>
    </recommendedName>
    <alternativeName>
        <fullName evidence="12">Delta-tubulin</fullName>
    </alternativeName>
</protein>
<keyword evidence="11" id="KW-0966">Cell projection</keyword>
<dbReference type="PRINTS" id="PR01224">
    <property type="entry name" value="DELTATUBULIN"/>
</dbReference>
<dbReference type="PRINTS" id="PR01161">
    <property type="entry name" value="TUBULIN"/>
</dbReference>
<dbReference type="SMART" id="SM00864">
    <property type="entry name" value="Tubulin"/>
    <property type="match status" value="1"/>
</dbReference>
<dbReference type="InterPro" id="IPR017975">
    <property type="entry name" value="Tubulin_CS"/>
</dbReference>
<keyword evidence="8" id="KW-0970">Cilium biogenesis/degradation</keyword>
<dbReference type="Gene3D" id="3.40.50.1440">
    <property type="entry name" value="Tubulin/FtsZ, GTPase domain"/>
    <property type="match status" value="1"/>
</dbReference>
<evidence type="ECO:0000313" key="16">
    <source>
        <dbReference type="EMBL" id="KOX71516.1"/>
    </source>
</evidence>
<dbReference type="GO" id="GO:0005929">
    <property type="term" value="C:cilium"/>
    <property type="evidence" value="ECO:0007669"/>
    <property type="project" value="UniProtKB-SubCell"/>
</dbReference>
<dbReference type="STRING" id="166423.A0A0M8ZWJ6"/>
<evidence type="ECO:0000256" key="11">
    <source>
        <dbReference type="ARBA" id="ARBA00023273"/>
    </source>
</evidence>
<keyword evidence="17" id="KW-1185">Reference proteome</keyword>
<comment type="function">
    <text evidence="13">Acts as a positive regulator of hedgehog signaling and regulates ciliary function.</text>
</comment>
<comment type="subcellular location">
    <subcellularLocation>
        <location evidence="3">Cell projection</location>
        <location evidence="3">Cilium</location>
    </subcellularLocation>
    <subcellularLocation>
        <location evidence="1">Cytoplasm</location>
        <location evidence="1">Cytoskeleton</location>
        <location evidence="1">Microtubule organizing center</location>
        <location evidence="1">Centrosome</location>
        <location evidence="1">Centriole</location>
    </subcellularLocation>
    <subcellularLocation>
        <location evidence="2">Nucleus</location>
    </subcellularLocation>
</comment>
<keyword evidence="7 14" id="KW-0547">Nucleotide-binding</keyword>
<dbReference type="GO" id="GO:0005814">
    <property type="term" value="C:centriole"/>
    <property type="evidence" value="ECO:0007669"/>
    <property type="project" value="UniProtKB-SubCell"/>
</dbReference>
<organism evidence="16 17">
    <name type="scientific">Melipona quadrifasciata</name>
    <dbReference type="NCBI Taxonomy" id="166423"/>
    <lineage>
        <taxon>Eukaryota</taxon>
        <taxon>Metazoa</taxon>
        <taxon>Ecdysozoa</taxon>
        <taxon>Arthropoda</taxon>
        <taxon>Hexapoda</taxon>
        <taxon>Insecta</taxon>
        <taxon>Pterygota</taxon>
        <taxon>Neoptera</taxon>
        <taxon>Endopterygota</taxon>
        <taxon>Hymenoptera</taxon>
        <taxon>Apocrita</taxon>
        <taxon>Aculeata</taxon>
        <taxon>Apoidea</taxon>
        <taxon>Anthophila</taxon>
        <taxon>Apidae</taxon>
        <taxon>Melipona</taxon>
    </lineage>
</organism>
<evidence type="ECO:0000256" key="2">
    <source>
        <dbReference type="ARBA" id="ARBA00004123"/>
    </source>
</evidence>
<dbReference type="GO" id="GO:0030030">
    <property type="term" value="P:cell projection organization"/>
    <property type="evidence" value="ECO:0007669"/>
    <property type="project" value="UniProtKB-KW"/>
</dbReference>
<keyword evidence="6 14" id="KW-0493">Microtubule</keyword>
<comment type="similarity">
    <text evidence="4 14">Belongs to the tubulin family.</text>
</comment>
<evidence type="ECO:0000256" key="8">
    <source>
        <dbReference type="ARBA" id="ARBA00022794"/>
    </source>
</evidence>
<dbReference type="GO" id="GO:0005200">
    <property type="term" value="F:structural constituent of cytoskeleton"/>
    <property type="evidence" value="ECO:0007669"/>
    <property type="project" value="InterPro"/>
</dbReference>